<proteinExistence type="predicted"/>
<organism evidence="3 4">
    <name type="scientific">Elysia crispata</name>
    <name type="common">lettuce slug</name>
    <dbReference type="NCBI Taxonomy" id="231223"/>
    <lineage>
        <taxon>Eukaryota</taxon>
        <taxon>Metazoa</taxon>
        <taxon>Spiralia</taxon>
        <taxon>Lophotrochozoa</taxon>
        <taxon>Mollusca</taxon>
        <taxon>Gastropoda</taxon>
        <taxon>Heterobranchia</taxon>
        <taxon>Euthyneura</taxon>
        <taxon>Panpulmonata</taxon>
        <taxon>Sacoglossa</taxon>
        <taxon>Placobranchoidea</taxon>
        <taxon>Plakobranchidae</taxon>
        <taxon>Elysia</taxon>
    </lineage>
</organism>
<sequence>MSSYCHLVRTVVSLCVLSHVVMVSGQTCRTVTTFNAGLTPRIDDYPSRLKRQPAALLKEDADVICVQEYWFENDLAHMLKAVSSKYAYHFSPLHTSISYLPTFSRKRIFPETACDPADAAYFYLRVLPCALFRGCVPLFLQSLQEGLSCAAAKCGVVFKTFSEDCLSCISLTATSLSALIDACKPVTNGYNNRLNGPGLALLSKQEILSAEYRDFFPGRELTLQRGFIEAEIKDLGTVVCSHFSAIFPYYFEYNLDFANYVQQQQAEMAVIQSRFQSRDHILLADFNTGPQVETASSEDRVLKGEAPQNFQMWIAGGYNFTYLEDDGRCTFCRDNPVVDSNIHPNNVIDYVMFKGHYTAQKAKRTLDESPPLSDHYGVRQTLCIGKKDGILRKPYNIGRNSKKN</sequence>
<dbReference type="Pfam" id="PF03372">
    <property type="entry name" value="Exo_endo_phos"/>
    <property type="match status" value="1"/>
</dbReference>
<reference evidence="3" key="1">
    <citation type="journal article" date="2023" name="G3 (Bethesda)">
        <title>A reference genome for the long-term kleptoplast-retaining sea slug Elysia crispata morphotype clarki.</title>
        <authorList>
            <person name="Eastman K.E."/>
            <person name="Pendleton A.L."/>
            <person name="Shaikh M.A."/>
            <person name="Suttiyut T."/>
            <person name="Ogas R."/>
            <person name="Tomko P."/>
            <person name="Gavelis G."/>
            <person name="Widhalm J.R."/>
            <person name="Wisecaver J.H."/>
        </authorList>
    </citation>
    <scope>NUCLEOTIDE SEQUENCE</scope>
    <source>
        <strain evidence="3">ECLA1</strain>
    </source>
</reference>
<dbReference type="Gene3D" id="3.60.10.10">
    <property type="entry name" value="Endonuclease/exonuclease/phosphatase"/>
    <property type="match status" value="2"/>
</dbReference>
<evidence type="ECO:0000313" key="4">
    <source>
        <dbReference type="Proteomes" id="UP001283361"/>
    </source>
</evidence>
<feature type="domain" description="Endonuclease/exonuclease/phosphatase" evidence="2">
    <location>
        <begin position="33"/>
        <end position="375"/>
    </location>
</feature>
<dbReference type="Proteomes" id="UP001283361">
    <property type="component" value="Unassembled WGS sequence"/>
</dbReference>
<dbReference type="InterPro" id="IPR005135">
    <property type="entry name" value="Endo/exonuclease/phosphatase"/>
</dbReference>
<feature type="signal peptide" evidence="1">
    <location>
        <begin position="1"/>
        <end position="25"/>
    </location>
</feature>
<feature type="chain" id="PRO_5042082040" description="Endonuclease/exonuclease/phosphatase domain-containing protein" evidence="1">
    <location>
        <begin position="26"/>
        <end position="404"/>
    </location>
</feature>
<comment type="caution">
    <text evidence="3">The sequence shown here is derived from an EMBL/GenBank/DDBJ whole genome shotgun (WGS) entry which is preliminary data.</text>
</comment>
<accession>A0AAE1CRF4</accession>
<dbReference type="EMBL" id="JAWDGP010007087">
    <property type="protein sequence ID" value="KAK3730234.1"/>
    <property type="molecule type" value="Genomic_DNA"/>
</dbReference>
<dbReference type="GO" id="GO:0003824">
    <property type="term" value="F:catalytic activity"/>
    <property type="evidence" value="ECO:0007669"/>
    <property type="project" value="InterPro"/>
</dbReference>
<evidence type="ECO:0000259" key="2">
    <source>
        <dbReference type="Pfam" id="PF03372"/>
    </source>
</evidence>
<dbReference type="AlphaFoldDB" id="A0AAE1CRF4"/>
<keyword evidence="1" id="KW-0732">Signal</keyword>
<gene>
    <name evidence="3" type="ORF">RRG08_034979</name>
</gene>
<evidence type="ECO:0000256" key="1">
    <source>
        <dbReference type="SAM" id="SignalP"/>
    </source>
</evidence>
<dbReference type="SUPFAM" id="SSF56219">
    <property type="entry name" value="DNase I-like"/>
    <property type="match status" value="2"/>
</dbReference>
<dbReference type="InterPro" id="IPR036691">
    <property type="entry name" value="Endo/exonu/phosph_ase_sf"/>
</dbReference>
<evidence type="ECO:0000313" key="3">
    <source>
        <dbReference type="EMBL" id="KAK3730234.1"/>
    </source>
</evidence>
<protein>
    <recommendedName>
        <fullName evidence="2">Endonuclease/exonuclease/phosphatase domain-containing protein</fullName>
    </recommendedName>
</protein>
<name>A0AAE1CRF4_9GAST</name>
<keyword evidence="4" id="KW-1185">Reference proteome</keyword>